<keyword evidence="2" id="KW-0378">Hydrolase</keyword>
<evidence type="ECO:0000259" key="7">
    <source>
        <dbReference type="Pfam" id="PF02838"/>
    </source>
</evidence>
<dbReference type="PANTHER" id="PTHR43678:SF1">
    <property type="entry name" value="BETA-N-ACETYLHEXOSAMINIDASE"/>
    <property type="match status" value="1"/>
</dbReference>
<reference evidence="9" key="1">
    <citation type="journal article" date="2019" name="Int. J. Syst. Evol. Microbiol.">
        <title>The Global Catalogue of Microorganisms (GCM) 10K type strain sequencing project: providing services to taxonomists for standard genome sequencing and annotation.</title>
        <authorList>
            <consortium name="The Broad Institute Genomics Platform"/>
            <consortium name="The Broad Institute Genome Sequencing Center for Infectious Disease"/>
            <person name="Wu L."/>
            <person name="Ma J."/>
        </authorList>
    </citation>
    <scope>NUCLEOTIDE SEQUENCE [LARGE SCALE GENOMIC DNA]</scope>
    <source>
        <strain evidence="9">JCM 9651</strain>
    </source>
</reference>
<accession>A0ABP6SEU3</accession>
<dbReference type="InterPro" id="IPR025705">
    <property type="entry name" value="Beta_hexosaminidase_sua/sub"/>
</dbReference>
<evidence type="ECO:0000256" key="3">
    <source>
        <dbReference type="ARBA" id="ARBA00023295"/>
    </source>
</evidence>
<dbReference type="Gene3D" id="3.30.379.10">
    <property type="entry name" value="Chitobiase/beta-hexosaminidase domain 2-like"/>
    <property type="match status" value="1"/>
</dbReference>
<dbReference type="Proteomes" id="UP001499990">
    <property type="component" value="Unassembled WGS sequence"/>
</dbReference>
<feature type="chain" id="PRO_5045314171" description="Beta-N-acetylhexosaminidase" evidence="5">
    <location>
        <begin position="30"/>
        <end position="528"/>
    </location>
</feature>
<dbReference type="InterPro" id="IPR015882">
    <property type="entry name" value="HEX_bac_N"/>
</dbReference>
<feature type="signal peptide" evidence="5">
    <location>
        <begin position="1"/>
        <end position="29"/>
    </location>
</feature>
<dbReference type="Gene3D" id="3.20.20.80">
    <property type="entry name" value="Glycosidases"/>
    <property type="match status" value="1"/>
</dbReference>
<dbReference type="InterPro" id="IPR029018">
    <property type="entry name" value="Hex-like_dom2"/>
</dbReference>
<comment type="caution">
    <text evidence="8">The sequence shown here is derived from an EMBL/GenBank/DDBJ whole genome shotgun (WGS) entry which is preliminary data.</text>
</comment>
<evidence type="ECO:0000313" key="8">
    <source>
        <dbReference type="EMBL" id="GAA3374659.1"/>
    </source>
</evidence>
<dbReference type="EMBL" id="BAAAYL010000001">
    <property type="protein sequence ID" value="GAA3374659.1"/>
    <property type="molecule type" value="Genomic_DNA"/>
</dbReference>
<proteinExistence type="inferred from homology"/>
<evidence type="ECO:0000256" key="2">
    <source>
        <dbReference type="ARBA" id="ARBA00022801"/>
    </source>
</evidence>
<keyword evidence="9" id="KW-1185">Reference proteome</keyword>
<keyword evidence="3" id="KW-0326">Glycosidase</keyword>
<evidence type="ECO:0000256" key="4">
    <source>
        <dbReference type="SAM" id="MobiDB-lite"/>
    </source>
</evidence>
<dbReference type="Pfam" id="PF00728">
    <property type="entry name" value="Glyco_hydro_20"/>
    <property type="match status" value="1"/>
</dbReference>
<organism evidence="8 9">
    <name type="scientific">Streptomyces sannanensis</name>
    <dbReference type="NCBI Taxonomy" id="285536"/>
    <lineage>
        <taxon>Bacteria</taxon>
        <taxon>Bacillati</taxon>
        <taxon>Actinomycetota</taxon>
        <taxon>Actinomycetes</taxon>
        <taxon>Kitasatosporales</taxon>
        <taxon>Streptomycetaceae</taxon>
        <taxon>Streptomyces</taxon>
    </lineage>
</organism>
<keyword evidence="5" id="KW-0732">Signal</keyword>
<dbReference type="InterPro" id="IPR052764">
    <property type="entry name" value="GH20_Enzymes"/>
</dbReference>
<evidence type="ECO:0000256" key="5">
    <source>
        <dbReference type="SAM" id="SignalP"/>
    </source>
</evidence>
<dbReference type="PRINTS" id="PR00738">
    <property type="entry name" value="GLHYDRLASE20"/>
</dbReference>
<evidence type="ECO:0008006" key="10">
    <source>
        <dbReference type="Google" id="ProtNLM"/>
    </source>
</evidence>
<evidence type="ECO:0000256" key="1">
    <source>
        <dbReference type="ARBA" id="ARBA00006285"/>
    </source>
</evidence>
<evidence type="ECO:0000313" key="9">
    <source>
        <dbReference type="Proteomes" id="UP001499990"/>
    </source>
</evidence>
<dbReference type="Pfam" id="PF02838">
    <property type="entry name" value="Glyco_hydro_20b"/>
    <property type="match status" value="1"/>
</dbReference>
<evidence type="ECO:0000259" key="6">
    <source>
        <dbReference type="Pfam" id="PF00728"/>
    </source>
</evidence>
<feature type="domain" description="Beta-hexosaminidase bacterial type N-terminal" evidence="7">
    <location>
        <begin position="61"/>
        <end position="177"/>
    </location>
</feature>
<sequence length="528" mass="57167">MVMRHSRNAFAIGASVVTATLSLPLVSCGAPGGGSSPDAQRATATASPTRPPSSYPLSKAPRTIPAVRGHEPARGPGWRPTPTARVVVASGSKALADEGRLLSRELRLGYSAGGKARAGDIELALGGSGAAESYTLTVKNGRVRITGPDEAGVFYGTRTVKQSVRADGLVPEGTVRDRPAWPQRGLNLDIARKYYTAPWIEQRLREMADLKLNQLGLHFSDDQGFRIESTSHPEVVSAQHLTKAQVRRILALASSLHITVVPEIDSPGHLGAVLRAHPALQLHNVHGTPAQGAIDISKPDSARLVDELLREYAGLFPGAYWHLGADEYVALMARDPEASYPQLATAARAKYGPQARIKDLATGWLNDRAAVMRPYGRQLKAWNDGIFAGGVVTADKKLQVEYWTGKETGARPPLEYLREGRKLVNLNDEYLYYVLGQPNEFSYPTGRRIYEQWTPLVLRGTTPVSTAYSDQILGGRLAVWSDIAGAQSEAQVANGIRMPLRAVAQKLWDSRPPALTWEQFTALAAKTG</sequence>
<name>A0ABP6SEU3_9ACTN</name>
<feature type="region of interest" description="Disordered" evidence="4">
    <location>
        <begin position="31"/>
        <end position="83"/>
    </location>
</feature>
<protein>
    <recommendedName>
        <fullName evidence="10">Beta-N-acetylhexosaminidase</fullName>
    </recommendedName>
</protein>
<dbReference type="CDD" id="cd06564">
    <property type="entry name" value="GH20_DspB_LnbB-like"/>
    <property type="match status" value="1"/>
</dbReference>
<dbReference type="InterPro" id="IPR017853">
    <property type="entry name" value="GH"/>
</dbReference>
<dbReference type="SUPFAM" id="SSF55545">
    <property type="entry name" value="beta-N-acetylhexosaminidase-like domain"/>
    <property type="match status" value="1"/>
</dbReference>
<dbReference type="PANTHER" id="PTHR43678">
    <property type="entry name" value="PUTATIVE (AFU_ORTHOLOGUE AFUA_2G00640)-RELATED"/>
    <property type="match status" value="1"/>
</dbReference>
<feature type="domain" description="Glycoside hydrolase family 20 catalytic" evidence="6">
    <location>
        <begin position="182"/>
        <end position="509"/>
    </location>
</feature>
<comment type="similarity">
    <text evidence="1">Belongs to the glycosyl hydrolase 20 family.</text>
</comment>
<gene>
    <name evidence="8" type="ORF">GCM10020367_39400</name>
</gene>
<dbReference type="SUPFAM" id="SSF51445">
    <property type="entry name" value="(Trans)glycosidases"/>
    <property type="match status" value="1"/>
</dbReference>
<dbReference type="InterPro" id="IPR015883">
    <property type="entry name" value="Glyco_hydro_20_cat"/>
</dbReference>